<feature type="region of interest" description="Disordered" evidence="1">
    <location>
        <begin position="105"/>
        <end position="138"/>
    </location>
</feature>
<gene>
    <name evidence="2" type="ORF">BaRGS_00002211</name>
</gene>
<evidence type="ECO:0000313" key="2">
    <source>
        <dbReference type="EMBL" id="KAK7506736.1"/>
    </source>
</evidence>
<accession>A0ABD0M5N0</accession>
<name>A0ABD0M5N0_9CAEN</name>
<organism evidence="2 3">
    <name type="scientific">Batillaria attramentaria</name>
    <dbReference type="NCBI Taxonomy" id="370345"/>
    <lineage>
        <taxon>Eukaryota</taxon>
        <taxon>Metazoa</taxon>
        <taxon>Spiralia</taxon>
        <taxon>Lophotrochozoa</taxon>
        <taxon>Mollusca</taxon>
        <taxon>Gastropoda</taxon>
        <taxon>Caenogastropoda</taxon>
        <taxon>Sorbeoconcha</taxon>
        <taxon>Cerithioidea</taxon>
        <taxon>Batillariidae</taxon>
        <taxon>Batillaria</taxon>
    </lineage>
</organism>
<dbReference type="Proteomes" id="UP001519460">
    <property type="component" value="Unassembled WGS sequence"/>
</dbReference>
<proteinExistence type="predicted"/>
<protein>
    <submittedName>
        <fullName evidence="2">Uncharacterized protein</fullName>
    </submittedName>
</protein>
<comment type="caution">
    <text evidence="2">The sequence shown here is derived from an EMBL/GenBank/DDBJ whole genome shotgun (WGS) entry which is preliminary data.</text>
</comment>
<sequence>MLPGGDARAIRSSLDSLPRLLHTETNRPRPVQLRVRFISSRVPLSHLHFAHYFPSSKHRGLQDKRAPGDKPRRVRLCDASVVVVALTAGDAGQVSVLEVWGSTDDTPRPAVARRRNNTGTGPRAASQQISVTRSKRGMCTPQSPLSSVLEAPMYQWYTYGSLHHTRAQYFPKTIVSGKRRRFHVSGRVSGERLGAEVASEDGLMNATADSIMSSQPHRLRR</sequence>
<evidence type="ECO:0000313" key="3">
    <source>
        <dbReference type="Proteomes" id="UP001519460"/>
    </source>
</evidence>
<feature type="compositionally biased region" description="Polar residues" evidence="1">
    <location>
        <begin position="117"/>
        <end position="132"/>
    </location>
</feature>
<evidence type="ECO:0000256" key="1">
    <source>
        <dbReference type="SAM" id="MobiDB-lite"/>
    </source>
</evidence>
<reference evidence="2 3" key="1">
    <citation type="journal article" date="2023" name="Sci. Data">
        <title>Genome assembly of the Korean intertidal mud-creeper Batillaria attramentaria.</title>
        <authorList>
            <person name="Patra A.K."/>
            <person name="Ho P.T."/>
            <person name="Jun S."/>
            <person name="Lee S.J."/>
            <person name="Kim Y."/>
            <person name="Won Y.J."/>
        </authorList>
    </citation>
    <scope>NUCLEOTIDE SEQUENCE [LARGE SCALE GENOMIC DNA]</scope>
    <source>
        <strain evidence="2">Wonlab-2016</strain>
    </source>
</reference>
<dbReference type="EMBL" id="JACVVK020000006">
    <property type="protein sequence ID" value="KAK7506736.1"/>
    <property type="molecule type" value="Genomic_DNA"/>
</dbReference>
<keyword evidence="3" id="KW-1185">Reference proteome</keyword>
<dbReference type="AlphaFoldDB" id="A0ABD0M5N0"/>
<feature type="non-terminal residue" evidence="2">
    <location>
        <position position="221"/>
    </location>
</feature>